<comment type="caution">
    <text evidence="2">The sequence shown here is derived from an EMBL/GenBank/DDBJ whole genome shotgun (WGS) entry which is preliminary data.</text>
</comment>
<accession>A0A7V8U808</accession>
<evidence type="ECO:0000313" key="2">
    <source>
        <dbReference type="EMBL" id="MBA1373880.1"/>
    </source>
</evidence>
<proteinExistence type="predicted"/>
<dbReference type="AlphaFoldDB" id="A0A7V8U808"/>
<name>A0A7V8U808_9SPHN</name>
<evidence type="ECO:0000256" key="1">
    <source>
        <dbReference type="SAM" id="MobiDB-lite"/>
    </source>
</evidence>
<evidence type="ECO:0000313" key="3">
    <source>
        <dbReference type="Proteomes" id="UP000589292"/>
    </source>
</evidence>
<organism evidence="2 3">
    <name type="scientific">Sphingomonas ursincola</name>
    <dbReference type="NCBI Taxonomy" id="56361"/>
    <lineage>
        <taxon>Bacteria</taxon>
        <taxon>Pseudomonadati</taxon>
        <taxon>Pseudomonadota</taxon>
        <taxon>Alphaproteobacteria</taxon>
        <taxon>Sphingomonadales</taxon>
        <taxon>Sphingomonadaceae</taxon>
        <taxon>Sphingomonas</taxon>
    </lineage>
</organism>
<sequence length="381" mass="39622">MADLGQAAGSGIAHRRRGQPLVFLLTVLCAWSAARVIHHWPVIDPTPSASVPVPMTSQAQADAAPRLRVSAHRRALSAGDAPRALRLAQGAGRAKPRGGSAGSVVEPPGWQVQPQDAELSLLPLLPAPPRAADQVPLPPAPGAWLPPVPSGADGSRAHAGRWSVYGWSLVRQGTSGSILAPGGQYGGSQAGLVVRWAMGSAAYRPALYARATGALATRDERTLALGLSVRPVPRLPFDLAVERRLALVEGQRDRWALLAVAGGDRAVGRSGAQLSVHGQAGLVGLAQSQAFFDLQASLTQPVLKRGGTTLALGGGLWAGGQQEPDGQGGKPWLHRVDLGPRAMLTVPVERGALTFALDWRQRMDGQARPSSGVALTLSAGF</sequence>
<dbReference type="EMBL" id="VDES01000001">
    <property type="protein sequence ID" value="MBA1373880.1"/>
    <property type="molecule type" value="Genomic_DNA"/>
</dbReference>
<dbReference type="RefSeq" id="WP_181266794.1">
    <property type="nucleotide sequence ID" value="NZ_BAAAGB010000002.1"/>
</dbReference>
<gene>
    <name evidence="2" type="ORF">FG486_05980</name>
</gene>
<protein>
    <submittedName>
        <fullName evidence="2">Uncharacterized protein</fullName>
    </submittedName>
</protein>
<feature type="region of interest" description="Disordered" evidence="1">
    <location>
        <begin position="88"/>
        <end position="110"/>
    </location>
</feature>
<dbReference type="Proteomes" id="UP000589292">
    <property type="component" value="Unassembled WGS sequence"/>
</dbReference>
<keyword evidence="3" id="KW-1185">Reference proteome</keyword>
<reference evidence="2 3" key="1">
    <citation type="journal article" date="1994" name="Int. J. Syst. Bacteriol.">
        <title>Phylogenetic positions of novel aerobic, bacteriochlorophyll a-containing bacteria and description of Roseococcus thiosulfatophilus gen. nov., sp. nov., Erythromicrobium ramosum gen. nov., sp. nov., and Erythrobacter litoralis sp. nov.</title>
        <authorList>
            <person name="Yurkov V."/>
            <person name="Stackebrandt E."/>
            <person name="Holmes A."/>
            <person name="Fuerst J.A."/>
            <person name="Hugenholtz P."/>
            <person name="Golecki J."/>
            <person name="Gad'on N."/>
            <person name="Gorlenko V.M."/>
            <person name="Kompantseva E.I."/>
            <person name="Drews G."/>
        </authorList>
    </citation>
    <scope>NUCLEOTIDE SEQUENCE [LARGE SCALE GENOMIC DNA]</scope>
    <source>
        <strain evidence="2 3">KR-99</strain>
    </source>
</reference>